<dbReference type="Gene3D" id="3.30.465.10">
    <property type="match status" value="1"/>
</dbReference>
<accession>A0A257LTW5</accession>
<evidence type="ECO:0000256" key="3">
    <source>
        <dbReference type="PROSITE-ProRule" id="PRU00703"/>
    </source>
</evidence>
<evidence type="ECO:0000259" key="4">
    <source>
        <dbReference type="PROSITE" id="PS51371"/>
    </source>
</evidence>
<dbReference type="Proteomes" id="UP000216312">
    <property type="component" value="Unassembled WGS sequence"/>
</dbReference>
<reference evidence="6" key="1">
    <citation type="submission" date="2017-07" db="EMBL/GenBank/DDBJ databases">
        <title>Novel pathways for hydrocarbon cycling and metabolic interdependencies in hydrothermal sediment communities.</title>
        <authorList>
            <person name="Dombrowski N."/>
            <person name="Seitz K."/>
            <person name="Teske A."/>
            <person name="Baker B."/>
        </authorList>
    </citation>
    <scope>NUCLEOTIDE SEQUENCE [LARGE SCALE GENOMIC DNA]</scope>
</reference>
<dbReference type="SMART" id="SM01091">
    <property type="entry name" value="CorC_HlyC"/>
    <property type="match status" value="1"/>
</dbReference>
<dbReference type="PANTHER" id="PTHR22777:SF17">
    <property type="entry name" value="UPF0053 PROTEIN SLL0260"/>
    <property type="match status" value="1"/>
</dbReference>
<gene>
    <name evidence="5" type="ORF">CGW93_02525</name>
</gene>
<evidence type="ECO:0000313" key="5">
    <source>
        <dbReference type="EMBL" id="OYV03097.1"/>
    </source>
</evidence>
<feature type="domain" description="CBS" evidence="4">
    <location>
        <begin position="1"/>
        <end position="57"/>
    </location>
</feature>
<proteinExistence type="predicted"/>
<evidence type="ECO:0000313" key="6">
    <source>
        <dbReference type="Proteomes" id="UP000216312"/>
    </source>
</evidence>
<protein>
    <recommendedName>
        <fullName evidence="4">CBS domain-containing protein</fullName>
    </recommendedName>
</protein>
<dbReference type="SUPFAM" id="SSF54631">
    <property type="entry name" value="CBS-domain pair"/>
    <property type="match status" value="1"/>
</dbReference>
<dbReference type="Pfam" id="PF03471">
    <property type="entry name" value="CorC_HlyC"/>
    <property type="match status" value="1"/>
</dbReference>
<dbReference type="SUPFAM" id="SSF56176">
    <property type="entry name" value="FAD-binding/transporter-associated domain-like"/>
    <property type="match status" value="1"/>
</dbReference>
<dbReference type="PANTHER" id="PTHR22777">
    <property type="entry name" value="HEMOLYSIN-RELATED"/>
    <property type="match status" value="1"/>
</dbReference>
<dbReference type="EMBL" id="NMUJ01000023">
    <property type="protein sequence ID" value="OYV03097.1"/>
    <property type="molecule type" value="Genomic_DNA"/>
</dbReference>
<dbReference type="Gene3D" id="3.90.1280.20">
    <property type="match status" value="1"/>
</dbReference>
<dbReference type="InterPro" id="IPR016169">
    <property type="entry name" value="FAD-bd_PCMH_sub2"/>
</dbReference>
<dbReference type="GO" id="GO:0005886">
    <property type="term" value="C:plasma membrane"/>
    <property type="evidence" value="ECO:0007669"/>
    <property type="project" value="TreeGrafter"/>
</dbReference>
<evidence type="ECO:0000256" key="1">
    <source>
        <dbReference type="ARBA" id="ARBA00022737"/>
    </source>
</evidence>
<comment type="caution">
    <text evidence="5">The sequence shown here is derived from an EMBL/GenBank/DDBJ whole genome shotgun (WGS) entry which is preliminary data.</text>
</comment>
<sequence length="146" mass="16498">MRLPYFLPRTYSVLQALRDMRRRHVSLAIVTDEYGTVAGLVTIKDLVEEIVGELSDEFEKVSPEIQKVGENRYIVNAAVDLDKLNEILGLNLHAKDVNTFGGYIIKTIGYIPRVGEHLNIAGLRVEILQGSQRRIKSVLVEKLHDT</sequence>
<dbReference type="AlphaFoldDB" id="A0A257LTW5"/>
<dbReference type="InterPro" id="IPR005170">
    <property type="entry name" value="Transptr-assoc_dom"/>
</dbReference>
<name>A0A257LTW5_UNCW3</name>
<evidence type="ECO:0000256" key="2">
    <source>
        <dbReference type="ARBA" id="ARBA00023122"/>
    </source>
</evidence>
<dbReference type="InterPro" id="IPR000644">
    <property type="entry name" value="CBS_dom"/>
</dbReference>
<dbReference type="Pfam" id="PF00571">
    <property type="entry name" value="CBS"/>
    <property type="match status" value="1"/>
</dbReference>
<keyword evidence="1" id="KW-0677">Repeat</keyword>
<keyword evidence="2 3" id="KW-0129">CBS domain</keyword>
<dbReference type="InterPro" id="IPR046342">
    <property type="entry name" value="CBS_dom_sf"/>
</dbReference>
<dbReference type="GO" id="GO:0050660">
    <property type="term" value="F:flavin adenine dinucleotide binding"/>
    <property type="evidence" value="ECO:0007669"/>
    <property type="project" value="InterPro"/>
</dbReference>
<dbReference type="InterPro" id="IPR036318">
    <property type="entry name" value="FAD-bd_PCMH-like_sf"/>
</dbReference>
<dbReference type="PROSITE" id="PS51371">
    <property type="entry name" value="CBS"/>
    <property type="match status" value="1"/>
</dbReference>
<organism evidence="5 6">
    <name type="scientific">candidate division WOR-3 bacterium 4484_18</name>
    <dbReference type="NCBI Taxonomy" id="2020626"/>
    <lineage>
        <taxon>Bacteria</taxon>
        <taxon>Bacteria division WOR-3</taxon>
    </lineage>
</organism>